<protein>
    <recommendedName>
        <fullName evidence="4">3D domain-containing protein</fullName>
    </recommendedName>
</protein>
<gene>
    <name evidence="2" type="ORF">UY92_C0012G0025</name>
</gene>
<reference evidence="2 3" key="1">
    <citation type="journal article" date="2015" name="Nature">
        <title>rRNA introns, odd ribosomes, and small enigmatic genomes across a large radiation of phyla.</title>
        <authorList>
            <person name="Brown C.T."/>
            <person name="Hug L.A."/>
            <person name="Thomas B.C."/>
            <person name="Sharon I."/>
            <person name="Castelle C.J."/>
            <person name="Singh A."/>
            <person name="Wilkins M.J."/>
            <person name="Williams K.H."/>
            <person name="Banfield J.F."/>
        </authorList>
    </citation>
    <scope>NUCLEOTIDE SEQUENCE [LARGE SCALE GENOMIC DNA]</scope>
</reference>
<sequence>MIRVSCQRTSAAAKYAATVVVLSALLLSSARPQLASAQLDPGASFPSFLNIEAVIAETLADTVQEEKPEFPDVSERIPKRAFTVVATAYSSDPYQTDSTPCIPAMAKFNLCEYYETYGVEDTIATNILPLGTYVRFPELYGERVFTVRDRMNAKYNGRARIDFWKKDKPSAVQFGVKRIKMEVF</sequence>
<dbReference type="Proteomes" id="UP000033870">
    <property type="component" value="Unassembled WGS sequence"/>
</dbReference>
<keyword evidence="1" id="KW-0732">Signal</keyword>
<proteinExistence type="predicted"/>
<name>A0A0G1YFB9_9BACT</name>
<feature type="signal peptide" evidence="1">
    <location>
        <begin position="1"/>
        <end position="37"/>
    </location>
</feature>
<evidence type="ECO:0008006" key="4">
    <source>
        <dbReference type="Google" id="ProtNLM"/>
    </source>
</evidence>
<comment type="caution">
    <text evidence="2">The sequence shown here is derived from an EMBL/GenBank/DDBJ whole genome shotgun (WGS) entry which is preliminary data.</text>
</comment>
<evidence type="ECO:0000313" key="2">
    <source>
        <dbReference type="EMBL" id="KKW41946.1"/>
    </source>
</evidence>
<dbReference type="EMBL" id="LCRX01000012">
    <property type="protein sequence ID" value="KKW41946.1"/>
    <property type="molecule type" value="Genomic_DNA"/>
</dbReference>
<dbReference type="STRING" id="1619044.UY92_C0012G0025"/>
<organism evidence="2 3">
    <name type="scientific">Candidatus Magasanikbacteria bacterium GW2011_GWA2_56_11</name>
    <dbReference type="NCBI Taxonomy" id="1619044"/>
    <lineage>
        <taxon>Bacteria</taxon>
        <taxon>Candidatus Magasanikiibacteriota</taxon>
    </lineage>
</organism>
<evidence type="ECO:0000313" key="3">
    <source>
        <dbReference type="Proteomes" id="UP000033870"/>
    </source>
</evidence>
<evidence type="ECO:0000256" key="1">
    <source>
        <dbReference type="SAM" id="SignalP"/>
    </source>
</evidence>
<dbReference type="CDD" id="cd22784">
    <property type="entry name" value="DPBB_MltA_YuiC-like"/>
    <property type="match status" value="1"/>
</dbReference>
<accession>A0A0G1YFB9</accession>
<dbReference type="AlphaFoldDB" id="A0A0G1YFB9"/>
<feature type="chain" id="PRO_5002541181" description="3D domain-containing protein" evidence="1">
    <location>
        <begin position="38"/>
        <end position="184"/>
    </location>
</feature>